<dbReference type="InParanoid" id="C3XSN7"/>
<proteinExistence type="inferred from homology"/>
<evidence type="ECO:0000256" key="6">
    <source>
        <dbReference type="SAM" id="Phobius"/>
    </source>
</evidence>
<dbReference type="InterPro" id="IPR051085">
    <property type="entry name" value="MB_O-acyltransferase"/>
</dbReference>
<dbReference type="STRING" id="7739.C3XSN7"/>
<feature type="transmembrane region" description="Helical" evidence="6">
    <location>
        <begin position="124"/>
        <end position="144"/>
    </location>
</feature>
<feature type="transmembrane region" description="Helical" evidence="6">
    <location>
        <begin position="355"/>
        <end position="376"/>
    </location>
</feature>
<keyword evidence="4 6" id="KW-0472">Membrane</keyword>
<sequence length="398" mass="45557">QDNGDTEWTLWIHIFGPQVLIGLIGHFVVTRIYTLFIPQLIQHRFYACAVYTAAFLYYVIGLQFVAVLLFHTVIMYVIARSRVTWFCWLYGLMVFEGLTFEPFRTLQGERKKREKDGQREESSIFESLTYIFYLPTFFLGPLMTSEDFKQQTRQNPRACGVADLWGFLVSCARYACWGLLLEFIYHHFFIHMLQRTFFLFQSLDMWTLGAIGFLQCQCFQLKYTVLYGVAGTFARADGIVTPATPKVIAVIYAFGDMWKNFDKGLHKWMLRHVYIPLGGSQRGLPRQVLSSFAPFLVLTVRGGGDLSIIVWAGANWIGVVLETLARTAARTPYLQRLKVCCEYAPSDASERRLVALFHGCLLAPAFISMLVFLGGINVGRIYALKTYVIGEKKCFLNP</sequence>
<dbReference type="InterPro" id="IPR004299">
    <property type="entry name" value="MBOAT_fam"/>
</dbReference>
<comment type="subcellular location">
    <subcellularLocation>
        <location evidence="1">Endoplasmic reticulum membrane</location>
        <topology evidence="1">Multi-pass membrane protein</topology>
    </subcellularLocation>
</comment>
<name>C3XSN7_BRAFL</name>
<feature type="transmembrane region" description="Helical" evidence="6">
    <location>
        <begin position="45"/>
        <end position="77"/>
    </location>
</feature>
<keyword evidence="2 6" id="KW-0812">Transmembrane</keyword>
<evidence type="ECO:0000256" key="4">
    <source>
        <dbReference type="ARBA" id="ARBA00023136"/>
    </source>
</evidence>
<evidence type="ECO:0000256" key="1">
    <source>
        <dbReference type="ARBA" id="ARBA00004477"/>
    </source>
</evidence>
<comment type="similarity">
    <text evidence="5">Belongs to the membrane-bound acyltransferase family. HHAT subfamily.</text>
</comment>
<feature type="transmembrane region" description="Helical" evidence="6">
    <location>
        <begin position="164"/>
        <end position="185"/>
    </location>
</feature>
<feature type="transmembrane region" description="Helical" evidence="6">
    <location>
        <begin position="83"/>
        <end position="103"/>
    </location>
</feature>
<accession>C3XSN7</accession>
<dbReference type="PANTHER" id="PTHR13285">
    <property type="entry name" value="ACYLTRANSFERASE"/>
    <property type="match status" value="1"/>
</dbReference>
<feature type="non-terminal residue" evidence="7">
    <location>
        <position position="1"/>
    </location>
</feature>
<dbReference type="Pfam" id="PF03062">
    <property type="entry name" value="MBOAT"/>
    <property type="match status" value="1"/>
</dbReference>
<dbReference type="GO" id="GO:0005789">
    <property type="term" value="C:endoplasmic reticulum membrane"/>
    <property type="evidence" value="ECO:0007669"/>
    <property type="project" value="UniProtKB-SubCell"/>
</dbReference>
<evidence type="ECO:0000313" key="7">
    <source>
        <dbReference type="EMBL" id="EEN68958.1"/>
    </source>
</evidence>
<organism>
    <name type="scientific">Branchiostoma floridae</name>
    <name type="common">Florida lancelet</name>
    <name type="synonym">Amphioxus</name>
    <dbReference type="NCBI Taxonomy" id="7739"/>
    <lineage>
        <taxon>Eukaryota</taxon>
        <taxon>Metazoa</taxon>
        <taxon>Chordata</taxon>
        <taxon>Cephalochordata</taxon>
        <taxon>Leptocardii</taxon>
        <taxon>Amphioxiformes</taxon>
        <taxon>Branchiostomatidae</taxon>
        <taxon>Branchiostoma</taxon>
    </lineage>
</organism>
<dbReference type="AlphaFoldDB" id="C3XSN7"/>
<feature type="transmembrane region" description="Helical" evidence="6">
    <location>
        <begin position="12"/>
        <end position="33"/>
    </location>
</feature>
<dbReference type="eggNOG" id="KOG3860">
    <property type="taxonomic scope" value="Eukaryota"/>
</dbReference>
<evidence type="ECO:0000256" key="2">
    <source>
        <dbReference type="ARBA" id="ARBA00022692"/>
    </source>
</evidence>
<gene>
    <name evidence="7" type="ORF">BRAFLDRAFT_213251</name>
</gene>
<dbReference type="EMBL" id="GG666459">
    <property type="protein sequence ID" value="EEN68958.1"/>
    <property type="molecule type" value="Genomic_DNA"/>
</dbReference>
<keyword evidence="3 6" id="KW-1133">Transmembrane helix</keyword>
<protein>
    <submittedName>
        <fullName evidence="7">Uncharacterized protein</fullName>
    </submittedName>
</protein>
<evidence type="ECO:0000256" key="5">
    <source>
        <dbReference type="ARBA" id="ARBA00038268"/>
    </source>
</evidence>
<dbReference type="PANTHER" id="PTHR13285:SF18">
    <property type="entry name" value="PROTEIN-CYSTEINE N-PALMITOYLTRANSFERASE RASP"/>
    <property type="match status" value="1"/>
</dbReference>
<evidence type="ECO:0000256" key="3">
    <source>
        <dbReference type="ARBA" id="ARBA00022989"/>
    </source>
</evidence>
<reference evidence="7" key="1">
    <citation type="journal article" date="2008" name="Nature">
        <title>The amphioxus genome and the evolution of the chordate karyotype.</title>
        <authorList>
            <consortium name="US DOE Joint Genome Institute (JGI-PGF)"/>
            <person name="Putnam N.H."/>
            <person name="Butts T."/>
            <person name="Ferrier D.E.K."/>
            <person name="Furlong R.F."/>
            <person name="Hellsten U."/>
            <person name="Kawashima T."/>
            <person name="Robinson-Rechavi M."/>
            <person name="Shoguchi E."/>
            <person name="Terry A."/>
            <person name="Yu J.-K."/>
            <person name="Benito-Gutierrez E.L."/>
            <person name="Dubchak I."/>
            <person name="Garcia-Fernandez J."/>
            <person name="Gibson-Brown J.J."/>
            <person name="Grigoriev I.V."/>
            <person name="Horton A.C."/>
            <person name="de Jong P.J."/>
            <person name="Jurka J."/>
            <person name="Kapitonov V.V."/>
            <person name="Kohara Y."/>
            <person name="Kuroki Y."/>
            <person name="Lindquist E."/>
            <person name="Lucas S."/>
            <person name="Osoegawa K."/>
            <person name="Pennacchio L.A."/>
            <person name="Salamov A.A."/>
            <person name="Satou Y."/>
            <person name="Sauka-Spengler T."/>
            <person name="Schmutz J."/>
            <person name="Shin-I T."/>
            <person name="Toyoda A."/>
            <person name="Bronner-Fraser M."/>
            <person name="Fujiyama A."/>
            <person name="Holland L.Z."/>
            <person name="Holland P.W.H."/>
            <person name="Satoh N."/>
            <person name="Rokhsar D.S."/>
        </authorList>
    </citation>
    <scope>NUCLEOTIDE SEQUENCE [LARGE SCALE GENOMIC DNA]</scope>
    <source>
        <strain evidence="7">S238N-H82</strain>
        <tissue evidence="7">Testes</tissue>
    </source>
</reference>